<feature type="transmembrane region" description="Helical" evidence="5">
    <location>
        <begin position="161"/>
        <end position="187"/>
    </location>
</feature>
<dbReference type="InterPro" id="IPR011701">
    <property type="entry name" value="MFS"/>
</dbReference>
<feature type="transmembrane region" description="Helical" evidence="5">
    <location>
        <begin position="282"/>
        <end position="301"/>
    </location>
</feature>
<evidence type="ECO:0000256" key="1">
    <source>
        <dbReference type="ARBA" id="ARBA00004141"/>
    </source>
</evidence>
<feature type="transmembrane region" description="Helical" evidence="5">
    <location>
        <begin position="61"/>
        <end position="83"/>
    </location>
</feature>
<keyword evidence="3 5" id="KW-1133">Transmembrane helix</keyword>
<name>A0AAE1NSV1_9EUCA</name>
<keyword evidence="4 5" id="KW-0472">Membrane</keyword>
<feature type="transmembrane region" description="Helical" evidence="5">
    <location>
        <begin position="338"/>
        <end position="361"/>
    </location>
</feature>
<feature type="transmembrane region" description="Helical" evidence="5">
    <location>
        <begin position="373"/>
        <end position="391"/>
    </location>
</feature>
<evidence type="ECO:0000313" key="7">
    <source>
        <dbReference type="Proteomes" id="UP001292094"/>
    </source>
</evidence>
<organism evidence="6 7">
    <name type="scientific">Petrolisthes manimaculis</name>
    <dbReference type="NCBI Taxonomy" id="1843537"/>
    <lineage>
        <taxon>Eukaryota</taxon>
        <taxon>Metazoa</taxon>
        <taxon>Ecdysozoa</taxon>
        <taxon>Arthropoda</taxon>
        <taxon>Crustacea</taxon>
        <taxon>Multicrustacea</taxon>
        <taxon>Malacostraca</taxon>
        <taxon>Eumalacostraca</taxon>
        <taxon>Eucarida</taxon>
        <taxon>Decapoda</taxon>
        <taxon>Pleocyemata</taxon>
        <taxon>Anomura</taxon>
        <taxon>Galatheoidea</taxon>
        <taxon>Porcellanidae</taxon>
        <taxon>Petrolisthes</taxon>
    </lineage>
</organism>
<comment type="subcellular location">
    <subcellularLocation>
        <location evidence="1">Membrane</location>
        <topology evidence="1">Multi-pass membrane protein</topology>
    </subcellularLocation>
</comment>
<feature type="transmembrane region" description="Helical" evidence="5">
    <location>
        <begin position="245"/>
        <end position="262"/>
    </location>
</feature>
<dbReference type="InterPro" id="IPR036259">
    <property type="entry name" value="MFS_trans_sf"/>
</dbReference>
<gene>
    <name evidence="6" type="ORF">Pmani_032545</name>
</gene>
<evidence type="ECO:0000313" key="6">
    <source>
        <dbReference type="EMBL" id="KAK4294866.1"/>
    </source>
</evidence>
<comment type="caution">
    <text evidence="6">The sequence shown here is derived from an EMBL/GenBank/DDBJ whole genome shotgun (WGS) entry which is preliminary data.</text>
</comment>
<dbReference type="Gene3D" id="1.20.1250.20">
    <property type="entry name" value="MFS general substrate transporter like domains"/>
    <property type="match status" value="1"/>
</dbReference>
<keyword evidence="2 5" id="KW-0812">Transmembrane</keyword>
<dbReference type="PANTHER" id="PTHR23507:SF1">
    <property type="entry name" value="FI18259P1-RELATED"/>
    <property type="match status" value="1"/>
</dbReference>
<evidence type="ECO:0000256" key="4">
    <source>
        <dbReference type="ARBA" id="ARBA00023136"/>
    </source>
</evidence>
<evidence type="ECO:0000256" key="5">
    <source>
        <dbReference type="SAM" id="Phobius"/>
    </source>
</evidence>
<dbReference type="SUPFAM" id="SSF103473">
    <property type="entry name" value="MFS general substrate transporter"/>
    <property type="match status" value="1"/>
</dbReference>
<sequence>MYQVTLEPLVLLYSTSYIIQLSVQQDFIFYRLCTHHYTEEVCKVNYQTDVEEEVRWVQKEAVQYVMIMSAITSLIATFTAQFLGAALDRYSQKTVMMVPFLGAVGLHVVCVVVAAVPFLPLSFLYVGASLAGLSGGYAVFKSSISSYAVRSVEESGRTSRLGVMEGMLLLGSALGPLLLQLCLSFITDISHQYLFLGSECVMVISTLYLILLLPDLPAPIRQPTREFSSALCVTFRKRSGGRRTAILLLLLADFFIAIVYAAEFDLLYLYMQDRLSFTLKEYSRYLVIKNLVNGVSLLCVLPGLRKVLGLGDLLLGVLGGVSRAAAFTLLALNTSPYLVFMVPVLDMFGQFLFVVLRSCLVSLVDPEEQGRQLTLTASLAQLSLLVGSLVFDNLYSALLNFHYSGFCFLVAAGFMVAATCILAFTHCHITQSNTEQETRPLFS</sequence>
<dbReference type="EMBL" id="JAWZYT010004191">
    <property type="protein sequence ID" value="KAK4294866.1"/>
    <property type="molecule type" value="Genomic_DNA"/>
</dbReference>
<evidence type="ECO:0008006" key="8">
    <source>
        <dbReference type="Google" id="ProtNLM"/>
    </source>
</evidence>
<feature type="transmembrane region" description="Helical" evidence="5">
    <location>
        <begin position="193"/>
        <end position="213"/>
    </location>
</feature>
<keyword evidence="7" id="KW-1185">Reference proteome</keyword>
<dbReference type="Pfam" id="PF07690">
    <property type="entry name" value="MFS_1"/>
    <property type="match status" value="1"/>
</dbReference>
<feature type="transmembrane region" description="Helical" evidence="5">
    <location>
        <begin position="403"/>
        <end position="424"/>
    </location>
</feature>
<dbReference type="PANTHER" id="PTHR23507">
    <property type="entry name" value="ZGC:174356"/>
    <property type="match status" value="1"/>
</dbReference>
<feature type="transmembrane region" description="Helical" evidence="5">
    <location>
        <begin position="122"/>
        <end position="140"/>
    </location>
</feature>
<evidence type="ECO:0000256" key="3">
    <source>
        <dbReference type="ARBA" id="ARBA00022989"/>
    </source>
</evidence>
<proteinExistence type="predicted"/>
<dbReference type="Proteomes" id="UP001292094">
    <property type="component" value="Unassembled WGS sequence"/>
</dbReference>
<evidence type="ECO:0000256" key="2">
    <source>
        <dbReference type="ARBA" id="ARBA00022692"/>
    </source>
</evidence>
<feature type="transmembrane region" description="Helical" evidence="5">
    <location>
        <begin position="313"/>
        <end position="332"/>
    </location>
</feature>
<protein>
    <recommendedName>
        <fullName evidence="8">Major facilitator superfamily (MFS) profile domain-containing protein</fullName>
    </recommendedName>
</protein>
<feature type="transmembrane region" description="Helical" evidence="5">
    <location>
        <begin position="95"/>
        <end position="116"/>
    </location>
</feature>
<accession>A0AAE1NSV1</accession>
<dbReference type="GO" id="GO:0022857">
    <property type="term" value="F:transmembrane transporter activity"/>
    <property type="evidence" value="ECO:0007669"/>
    <property type="project" value="InterPro"/>
</dbReference>
<dbReference type="AlphaFoldDB" id="A0AAE1NSV1"/>
<dbReference type="GO" id="GO:0016020">
    <property type="term" value="C:membrane"/>
    <property type="evidence" value="ECO:0007669"/>
    <property type="project" value="UniProtKB-SubCell"/>
</dbReference>
<reference evidence="6" key="1">
    <citation type="submission" date="2023-11" db="EMBL/GenBank/DDBJ databases">
        <title>Genome assemblies of two species of porcelain crab, Petrolisthes cinctipes and Petrolisthes manimaculis (Anomura: Porcellanidae).</title>
        <authorList>
            <person name="Angst P."/>
        </authorList>
    </citation>
    <scope>NUCLEOTIDE SEQUENCE</scope>
    <source>
        <strain evidence="6">PB745_02</strain>
        <tissue evidence="6">Gill</tissue>
    </source>
</reference>